<gene>
    <name evidence="1" type="ORF">NQ176_g9229</name>
</gene>
<reference evidence="1" key="1">
    <citation type="submission" date="2022-08" db="EMBL/GenBank/DDBJ databases">
        <title>Genome Sequence of Lecanicillium fungicola.</title>
        <authorList>
            <person name="Buettner E."/>
        </authorList>
    </citation>
    <scope>NUCLEOTIDE SEQUENCE</scope>
    <source>
        <strain evidence="1">Babe33</strain>
    </source>
</reference>
<evidence type="ECO:0000313" key="2">
    <source>
        <dbReference type="Proteomes" id="UP001143910"/>
    </source>
</evidence>
<comment type="caution">
    <text evidence="1">The sequence shown here is derived from an EMBL/GenBank/DDBJ whole genome shotgun (WGS) entry which is preliminary data.</text>
</comment>
<accession>A0ACC1MPX5</accession>
<dbReference type="EMBL" id="JANJQO010002029">
    <property type="protein sequence ID" value="KAJ2968334.1"/>
    <property type="molecule type" value="Genomic_DNA"/>
</dbReference>
<protein>
    <submittedName>
        <fullName evidence="1">Uncharacterized protein</fullName>
    </submittedName>
</protein>
<dbReference type="Proteomes" id="UP001143910">
    <property type="component" value="Unassembled WGS sequence"/>
</dbReference>
<name>A0ACC1MPX5_9HYPO</name>
<sequence length="208" mass="21816">MSISKQSSLPIVVLFSTAAVLANPIIPQATAIGGSCTSTTYQAANIAPAPPATWQPTWTVTVHTATTTSTVAVDCGGCSHLDTSTVMINYLYPSGPRPMVIETLEAPEPSVVTVAHCASPPPNQPTAPRLPPRLDSDDKSSATSCPKRLFHAPHFTWGPTRTVWTSTTTVTQEVDCGGCSDLQIFHIPSGPGPAVARLGVMSVVNFHL</sequence>
<organism evidence="1 2">
    <name type="scientific">Zarea fungicola</name>
    <dbReference type="NCBI Taxonomy" id="93591"/>
    <lineage>
        <taxon>Eukaryota</taxon>
        <taxon>Fungi</taxon>
        <taxon>Dikarya</taxon>
        <taxon>Ascomycota</taxon>
        <taxon>Pezizomycotina</taxon>
        <taxon>Sordariomycetes</taxon>
        <taxon>Hypocreomycetidae</taxon>
        <taxon>Hypocreales</taxon>
        <taxon>Cordycipitaceae</taxon>
        <taxon>Zarea</taxon>
    </lineage>
</organism>
<proteinExistence type="predicted"/>
<evidence type="ECO:0000313" key="1">
    <source>
        <dbReference type="EMBL" id="KAJ2968334.1"/>
    </source>
</evidence>
<keyword evidence="2" id="KW-1185">Reference proteome</keyword>